<keyword evidence="1" id="KW-0863">Zinc-finger</keyword>
<evidence type="ECO:0000313" key="5">
    <source>
        <dbReference type="Proteomes" id="UP000827721"/>
    </source>
</evidence>
<dbReference type="PROSITE" id="PS50158">
    <property type="entry name" value="ZF_CCHC"/>
    <property type="match status" value="1"/>
</dbReference>
<organism evidence="4 5">
    <name type="scientific">Xanthoceras sorbifolium</name>
    <dbReference type="NCBI Taxonomy" id="99658"/>
    <lineage>
        <taxon>Eukaryota</taxon>
        <taxon>Viridiplantae</taxon>
        <taxon>Streptophyta</taxon>
        <taxon>Embryophyta</taxon>
        <taxon>Tracheophyta</taxon>
        <taxon>Spermatophyta</taxon>
        <taxon>Magnoliopsida</taxon>
        <taxon>eudicotyledons</taxon>
        <taxon>Gunneridae</taxon>
        <taxon>Pentapetalae</taxon>
        <taxon>rosids</taxon>
        <taxon>malvids</taxon>
        <taxon>Sapindales</taxon>
        <taxon>Sapindaceae</taxon>
        <taxon>Xanthoceroideae</taxon>
        <taxon>Xanthoceras</taxon>
    </lineage>
</organism>
<protein>
    <recommendedName>
        <fullName evidence="3">CCHC-type domain-containing protein</fullName>
    </recommendedName>
</protein>
<dbReference type="PANTHER" id="PTHR31286">
    <property type="entry name" value="GLYCINE-RICH CELL WALL STRUCTURAL PROTEIN 1.8-LIKE"/>
    <property type="match status" value="1"/>
</dbReference>
<dbReference type="Pfam" id="PF14392">
    <property type="entry name" value="zf-CCHC_4"/>
    <property type="match status" value="1"/>
</dbReference>
<sequence>MDAEGITKLYAGMKLTEEEGEAITIQVVGLLIGEKIRGVKDIDAGASGDCFGKFLRVRVVVDTTGPLKRAVRITIEGMEEAKTLLLKYERLPEYCFHCGLLGHAYKECPKDNEVANSISNREGPGRYRAILKRPQLDCLEGRALPENTVDGGGGSPAKSQRDRITTIKGKDIAWDMPHSVTRDFRDLHGDNGGGLADPVTLHKNLNSNGQDSVSFPKENTRIDREGIKQGDSASLGRYCGGQSVNKGLEVQATDQAILTQPPPPMGLQQELGLDPCHSFGVLEDSHDGPDQMDSDLKISQDTIGNMEDIGPVFYFTSENPKKKKWKKQARLAQTIYDPVCPTNKPSKRKTDDEGPRLLTKKKKQI</sequence>
<dbReference type="EMBL" id="JAFEMO010000002">
    <property type="protein sequence ID" value="KAH7575439.1"/>
    <property type="molecule type" value="Genomic_DNA"/>
</dbReference>
<accession>A0ABQ8IG68</accession>
<feature type="region of interest" description="Disordered" evidence="2">
    <location>
        <begin position="336"/>
        <end position="365"/>
    </location>
</feature>
<dbReference type="InterPro" id="IPR025836">
    <property type="entry name" value="Zn_knuckle_CX2CX4HX4C"/>
</dbReference>
<keyword evidence="1" id="KW-0862">Zinc</keyword>
<keyword evidence="1" id="KW-0479">Metal-binding</keyword>
<comment type="caution">
    <text evidence="4">The sequence shown here is derived from an EMBL/GenBank/DDBJ whole genome shotgun (WGS) entry which is preliminary data.</text>
</comment>
<feature type="domain" description="CCHC-type" evidence="3">
    <location>
        <begin position="95"/>
        <end position="110"/>
    </location>
</feature>
<dbReference type="SUPFAM" id="SSF57756">
    <property type="entry name" value="Retrovirus zinc finger-like domains"/>
    <property type="match status" value="1"/>
</dbReference>
<reference evidence="4 5" key="1">
    <citation type="submission" date="2021-02" db="EMBL/GenBank/DDBJ databases">
        <title>Plant Genome Project.</title>
        <authorList>
            <person name="Zhang R.-G."/>
        </authorList>
    </citation>
    <scope>NUCLEOTIDE SEQUENCE [LARGE SCALE GENOMIC DNA]</scope>
    <source>
        <tissue evidence="4">Leaves</tissue>
    </source>
</reference>
<gene>
    <name evidence="4" type="ORF">JRO89_XS02G0112400</name>
</gene>
<evidence type="ECO:0000259" key="3">
    <source>
        <dbReference type="PROSITE" id="PS50158"/>
    </source>
</evidence>
<dbReference type="InterPro" id="IPR001878">
    <property type="entry name" value="Znf_CCHC"/>
</dbReference>
<proteinExistence type="predicted"/>
<dbReference type="Proteomes" id="UP000827721">
    <property type="component" value="Unassembled WGS sequence"/>
</dbReference>
<evidence type="ECO:0000313" key="4">
    <source>
        <dbReference type="EMBL" id="KAH7575439.1"/>
    </source>
</evidence>
<keyword evidence="5" id="KW-1185">Reference proteome</keyword>
<dbReference type="InterPro" id="IPR040256">
    <property type="entry name" value="At4g02000-like"/>
</dbReference>
<name>A0ABQ8IG68_9ROSI</name>
<dbReference type="PANTHER" id="PTHR31286:SF167">
    <property type="entry name" value="OS09G0268800 PROTEIN"/>
    <property type="match status" value="1"/>
</dbReference>
<dbReference type="InterPro" id="IPR036875">
    <property type="entry name" value="Znf_CCHC_sf"/>
</dbReference>
<evidence type="ECO:0000256" key="1">
    <source>
        <dbReference type="PROSITE-ProRule" id="PRU00047"/>
    </source>
</evidence>
<evidence type="ECO:0000256" key="2">
    <source>
        <dbReference type="SAM" id="MobiDB-lite"/>
    </source>
</evidence>